<protein>
    <submittedName>
        <fullName evidence="5">Transcriptional regulator, HxlR family</fullName>
    </submittedName>
</protein>
<dbReference type="Pfam" id="PF01638">
    <property type="entry name" value="HxlR"/>
    <property type="match status" value="1"/>
</dbReference>
<keyword evidence="3" id="KW-0804">Transcription</keyword>
<dbReference type="InterPro" id="IPR036388">
    <property type="entry name" value="WH-like_DNA-bd_sf"/>
</dbReference>
<dbReference type="GO" id="GO:0003677">
    <property type="term" value="F:DNA binding"/>
    <property type="evidence" value="ECO:0007669"/>
    <property type="project" value="UniProtKB-KW"/>
</dbReference>
<dbReference type="HOGENOM" id="CLU_111585_2_1_4"/>
<dbReference type="PANTHER" id="PTHR33204">
    <property type="entry name" value="TRANSCRIPTIONAL REGULATOR, MARR FAMILY"/>
    <property type="match status" value="1"/>
</dbReference>
<dbReference type="KEGG" id="vpe:Varpa_3829"/>
<dbReference type="PROSITE" id="PS51118">
    <property type="entry name" value="HTH_HXLR"/>
    <property type="match status" value="1"/>
</dbReference>
<dbReference type="InterPro" id="IPR036390">
    <property type="entry name" value="WH_DNA-bd_sf"/>
</dbReference>
<evidence type="ECO:0000256" key="1">
    <source>
        <dbReference type="ARBA" id="ARBA00023015"/>
    </source>
</evidence>
<dbReference type="Proteomes" id="UP000008917">
    <property type="component" value="Chromosome"/>
</dbReference>
<evidence type="ECO:0000259" key="4">
    <source>
        <dbReference type="PROSITE" id="PS51118"/>
    </source>
</evidence>
<organism evidence="5 6">
    <name type="scientific">Variovorax paradoxus (strain EPS)</name>
    <dbReference type="NCBI Taxonomy" id="595537"/>
    <lineage>
        <taxon>Bacteria</taxon>
        <taxon>Pseudomonadati</taxon>
        <taxon>Pseudomonadota</taxon>
        <taxon>Betaproteobacteria</taxon>
        <taxon>Burkholderiales</taxon>
        <taxon>Comamonadaceae</taxon>
        <taxon>Variovorax</taxon>
    </lineage>
</organism>
<gene>
    <name evidence="5" type="ordered locus">Varpa_3829</name>
</gene>
<evidence type="ECO:0000313" key="5">
    <source>
        <dbReference type="EMBL" id="ADU38010.1"/>
    </source>
</evidence>
<keyword evidence="1" id="KW-0805">Transcription regulation</keyword>
<evidence type="ECO:0000256" key="3">
    <source>
        <dbReference type="ARBA" id="ARBA00023163"/>
    </source>
</evidence>
<feature type="domain" description="HTH hxlR-type" evidence="4">
    <location>
        <begin position="29"/>
        <end position="127"/>
    </location>
</feature>
<dbReference type="PANTHER" id="PTHR33204:SF37">
    <property type="entry name" value="HTH-TYPE TRANSCRIPTIONAL REGULATOR YODB"/>
    <property type="match status" value="1"/>
</dbReference>
<dbReference type="Gene3D" id="1.10.10.10">
    <property type="entry name" value="Winged helix-like DNA-binding domain superfamily/Winged helix DNA-binding domain"/>
    <property type="match status" value="1"/>
</dbReference>
<evidence type="ECO:0000256" key="2">
    <source>
        <dbReference type="ARBA" id="ARBA00023125"/>
    </source>
</evidence>
<dbReference type="eggNOG" id="COG1733">
    <property type="taxonomic scope" value="Bacteria"/>
</dbReference>
<dbReference type="OrthoDB" id="9807069at2"/>
<dbReference type="InterPro" id="IPR002577">
    <property type="entry name" value="HTH_HxlR"/>
</dbReference>
<name>E6V207_VARPE</name>
<keyword evidence="2" id="KW-0238">DNA-binding</keyword>
<dbReference type="SUPFAM" id="SSF46785">
    <property type="entry name" value="Winged helix' DNA-binding domain"/>
    <property type="match status" value="1"/>
</dbReference>
<accession>E6V207</accession>
<dbReference type="AlphaFoldDB" id="E6V207"/>
<reference evidence="6" key="1">
    <citation type="submission" date="2010-12" db="EMBL/GenBank/DDBJ databases">
        <title>Complete sequence of Variovorax paradoxus EPS.</title>
        <authorList>
            <consortium name="US DOE Joint Genome Institute"/>
            <person name="Lucas S."/>
            <person name="Copeland A."/>
            <person name="Lapidus A."/>
            <person name="Cheng J.-F."/>
            <person name="Goodwin L."/>
            <person name="Pitluck S."/>
            <person name="Teshima H."/>
            <person name="Detter J.C."/>
            <person name="Han C."/>
            <person name="Tapia R."/>
            <person name="Land M."/>
            <person name="Hauser L."/>
            <person name="Kyrpides N."/>
            <person name="Ivanova N."/>
            <person name="Ovchinnikova G."/>
            <person name="Orwin P."/>
            <person name="Han J.-I.G."/>
            <person name="Woyke T."/>
        </authorList>
    </citation>
    <scope>NUCLEOTIDE SEQUENCE [LARGE SCALE GENOMIC DNA]</scope>
    <source>
        <strain evidence="6">EPS</strain>
    </source>
</reference>
<dbReference type="RefSeq" id="WP_013542233.1">
    <property type="nucleotide sequence ID" value="NC_014931.1"/>
</dbReference>
<dbReference type="EMBL" id="CP002417">
    <property type="protein sequence ID" value="ADU38010.1"/>
    <property type="molecule type" value="Genomic_DNA"/>
</dbReference>
<reference evidence="5 6" key="2">
    <citation type="journal article" date="2013" name="Genome Announc.">
        <title>Genome of the Root-Associated Plant Growth-Promoting Bacterium Variovorax paradoxus Strain EPS.</title>
        <authorList>
            <person name="Han J.I."/>
            <person name="Spain J.C."/>
            <person name="Leadbetter J.R."/>
            <person name="Ovchinnikova G."/>
            <person name="Goodwin L.A."/>
            <person name="Han C.S."/>
            <person name="Woyke T."/>
            <person name="Davenport K.W."/>
            <person name="Orwin P.M."/>
        </authorList>
    </citation>
    <scope>NUCLEOTIDE SEQUENCE [LARGE SCALE GENOMIC DNA]</scope>
    <source>
        <strain evidence="5 6">EPS</strain>
    </source>
</reference>
<sequence>MGIEKPSSKTLVPVADEAEAAADVWSAGCPSRRVLELIANKWALLVIPLLRGKPLRNNELLRQVGGISQKMLTQTLRDLELNGLVLRDDRQTVPPHVEYRLSALGLSLSKTLLAVDRWAESNHAAIDRAQQEARARFG</sequence>
<evidence type="ECO:0000313" key="6">
    <source>
        <dbReference type="Proteomes" id="UP000008917"/>
    </source>
</evidence>
<proteinExistence type="predicted"/>
<dbReference type="STRING" id="595537.Varpa_3829"/>